<accession>A0A4S3TL71</accession>
<dbReference type="Pfam" id="PF18545">
    <property type="entry name" value="HalOD1"/>
    <property type="match status" value="1"/>
</dbReference>
<dbReference type="EMBL" id="RBZW01000022">
    <property type="protein sequence ID" value="THE64899.1"/>
    <property type="molecule type" value="Genomic_DNA"/>
</dbReference>
<name>A0A4S3TL71_9EURY</name>
<reference evidence="2 3" key="1">
    <citation type="submission" date="2018-10" db="EMBL/GenBank/DDBJ databases">
        <title>Natronolimnobius sp. XQ-INN 246 isolated from Inner Mongolia Autonomous Region of China.</title>
        <authorList>
            <person name="Xue Q."/>
        </authorList>
    </citation>
    <scope>NUCLEOTIDE SEQUENCE [LARGE SCALE GENOMIC DNA]</scope>
    <source>
        <strain evidence="2 3">XQ-INN 246</strain>
    </source>
</reference>
<evidence type="ECO:0000313" key="3">
    <source>
        <dbReference type="Proteomes" id="UP000318864"/>
    </source>
</evidence>
<gene>
    <name evidence="2" type="ORF">D8Y22_09765</name>
</gene>
<evidence type="ECO:0000313" key="2">
    <source>
        <dbReference type="EMBL" id="THE64899.1"/>
    </source>
</evidence>
<dbReference type="Proteomes" id="UP000318864">
    <property type="component" value="Unassembled WGS sequence"/>
</dbReference>
<dbReference type="AlphaFoldDB" id="A0A4S3TL71"/>
<protein>
    <recommendedName>
        <fullName evidence="1">Halobacterial output domain-containing protein</fullName>
    </recommendedName>
</protein>
<organism evidence="2 3">
    <name type="scientific">Salinadaptatus halalkaliphilus</name>
    <dbReference type="NCBI Taxonomy" id="2419781"/>
    <lineage>
        <taxon>Archaea</taxon>
        <taxon>Methanobacteriati</taxon>
        <taxon>Methanobacteriota</taxon>
        <taxon>Stenosarchaea group</taxon>
        <taxon>Halobacteria</taxon>
        <taxon>Halobacteriales</taxon>
        <taxon>Natrialbaceae</taxon>
        <taxon>Salinadaptatus</taxon>
    </lineage>
</organism>
<dbReference type="InterPro" id="IPR040624">
    <property type="entry name" value="HalOD1"/>
</dbReference>
<sequence>MSEYRDECSGEEPTVRVEVQPHEKPSIAVVRALETLTGEKGTEIDPLYEYVDPEAIDELFVDTNTATRRGSVRFSFGDIDVRLVDGTIVELRR</sequence>
<feature type="domain" description="Halobacterial output" evidence="1">
    <location>
        <begin position="23"/>
        <end position="87"/>
    </location>
</feature>
<dbReference type="RefSeq" id="WP_141464518.1">
    <property type="nucleotide sequence ID" value="NZ_RBZW01000022.1"/>
</dbReference>
<comment type="caution">
    <text evidence="2">The sequence shown here is derived from an EMBL/GenBank/DDBJ whole genome shotgun (WGS) entry which is preliminary data.</text>
</comment>
<evidence type="ECO:0000259" key="1">
    <source>
        <dbReference type="Pfam" id="PF18545"/>
    </source>
</evidence>
<proteinExistence type="predicted"/>
<keyword evidence="3" id="KW-1185">Reference proteome</keyword>